<evidence type="ECO:0000256" key="9">
    <source>
        <dbReference type="RuleBase" id="RU369079"/>
    </source>
</evidence>
<keyword evidence="4 9" id="KW-0997">Cell inner membrane</keyword>
<dbReference type="PANTHER" id="PTHR35011:SF4">
    <property type="entry name" value="SLL1102 PROTEIN"/>
    <property type="match status" value="1"/>
</dbReference>
<comment type="subcellular location">
    <subcellularLocation>
        <location evidence="1 9">Cell inner membrane</location>
        <topology evidence="1 9">Multi-pass membrane protein</topology>
    </subcellularLocation>
</comment>
<dbReference type="Proteomes" id="UP000199040">
    <property type="component" value="Unassembled WGS sequence"/>
</dbReference>
<feature type="transmembrane region" description="Helical" evidence="9">
    <location>
        <begin position="76"/>
        <end position="98"/>
    </location>
</feature>
<dbReference type="STRING" id="442341.SAMN04487959_110139"/>
<proteinExistence type="inferred from homology"/>
<feature type="domain" description="Tripartite ATP-independent periplasmic transporters DctQ component" evidence="11">
    <location>
        <begin position="57"/>
        <end position="195"/>
    </location>
</feature>
<gene>
    <name evidence="12" type="ORF">SAMN04487959_110139</name>
</gene>
<evidence type="ECO:0000256" key="5">
    <source>
        <dbReference type="ARBA" id="ARBA00022692"/>
    </source>
</evidence>
<evidence type="ECO:0000256" key="10">
    <source>
        <dbReference type="SAM" id="MobiDB-lite"/>
    </source>
</evidence>
<comment type="similarity">
    <text evidence="8 9">Belongs to the TRAP transporter small permease family.</text>
</comment>
<keyword evidence="2 9" id="KW-0813">Transport</keyword>
<dbReference type="GO" id="GO:0005886">
    <property type="term" value="C:plasma membrane"/>
    <property type="evidence" value="ECO:0007669"/>
    <property type="project" value="UniProtKB-SubCell"/>
</dbReference>
<dbReference type="AlphaFoldDB" id="A0A1I3DC75"/>
<feature type="transmembrane region" description="Helical" evidence="9">
    <location>
        <begin position="126"/>
        <end position="147"/>
    </location>
</feature>
<protein>
    <recommendedName>
        <fullName evidence="9">TRAP transporter small permease protein</fullName>
    </recommendedName>
</protein>
<evidence type="ECO:0000256" key="4">
    <source>
        <dbReference type="ARBA" id="ARBA00022519"/>
    </source>
</evidence>
<evidence type="ECO:0000256" key="2">
    <source>
        <dbReference type="ARBA" id="ARBA00022448"/>
    </source>
</evidence>
<keyword evidence="6 9" id="KW-1133">Transmembrane helix</keyword>
<dbReference type="GO" id="GO:0022857">
    <property type="term" value="F:transmembrane transporter activity"/>
    <property type="evidence" value="ECO:0007669"/>
    <property type="project" value="UniProtKB-UniRule"/>
</dbReference>
<evidence type="ECO:0000256" key="8">
    <source>
        <dbReference type="ARBA" id="ARBA00038436"/>
    </source>
</evidence>
<evidence type="ECO:0000259" key="11">
    <source>
        <dbReference type="Pfam" id="PF04290"/>
    </source>
</evidence>
<sequence length="209" mass="23042">MSRDPRRRDSTPVTHEDEIAGPTSGEPSTAPDPVRSTFDRGVVWCARGAAWLVFVAMAISVFEVIMRYGFDSPTSWVHESVVMLVAVSFALGGPAALASNRHIRVRILYDSAGPRLKLWLDRFNDLVTFGFCLAMSYAAYVMFWDASHNPMGEWSLERSGTSWNPPFPALVKGIIMVALIIMCIQAFIHLIQSLRGKPATPPSDNEGAV</sequence>
<keyword evidence="3" id="KW-1003">Cell membrane</keyword>
<feature type="compositionally biased region" description="Basic and acidic residues" evidence="10">
    <location>
        <begin position="1"/>
        <end position="18"/>
    </location>
</feature>
<comment type="subunit">
    <text evidence="9">The complex comprises the extracytoplasmic solute receptor protein and the two transmembrane proteins.</text>
</comment>
<keyword evidence="7 9" id="KW-0472">Membrane</keyword>
<evidence type="ECO:0000313" key="13">
    <source>
        <dbReference type="Proteomes" id="UP000199040"/>
    </source>
</evidence>
<accession>A0A1I3DC75</accession>
<evidence type="ECO:0000256" key="1">
    <source>
        <dbReference type="ARBA" id="ARBA00004429"/>
    </source>
</evidence>
<organism evidence="12 13">
    <name type="scientific">Modicisalibacter xianhensis</name>
    <dbReference type="NCBI Taxonomy" id="442341"/>
    <lineage>
        <taxon>Bacteria</taxon>
        <taxon>Pseudomonadati</taxon>
        <taxon>Pseudomonadota</taxon>
        <taxon>Gammaproteobacteria</taxon>
        <taxon>Oceanospirillales</taxon>
        <taxon>Halomonadaceae</taxon>
        <taxon>Modicisalibacter</taxon>
    </lineage>
</organism>
<evidence type="ECO:0000256" key="6">
    <source>
        <dbReference type="ARBA" id="ARBA00022989"/>
    </source>
</evidence>
<comment type="function">
    <text evidence="9">Part of the tripartite ATP-independent periplasmic (TRAP) transport system.</text>
</comment>
<reference evidence="12 13" key="1">
    <citation type="submission" date="2016-10" db="EMBL/GenBank/DDBJ databases">
        <authorList>
            <person name="de Groot N.N."/>
        </authorList>
    </citation>
    <scope>NUCLEOTIDE SEQUENCE [LARGE SCALE GENOMIC DNA]</scope>
    <source>
        <strain evidence="12 13">CGMCC 1.6848</strain>
    </source>
</reference>
<dbReference type="InterPro" id="IPR007387">
    <property type="entry name" value="TRAP_DctQ"/>
</dbReference>
<feature type="region of interest" description="Disordered" evidence="10">
    <location>
        <begin position="1"/>
        <end position="33"/>
    </location>
</feature>
<feature type="transmembrane region" description="Helical" evidence="9">
    <location>
        <begin position="167"/>
        <end position="188"/>
    </location>
</feature>
<evidence type="ECO:0000256" key="3">
    <source>
        <dbReference type="ARBA" id="ARBA00022475"/>
    </source>
</evidence>
<name>A0A1I3DC75_9GAMM</name>
<keyword evidence="5 9" id="KW-0812">Transmembrane</keyword>
<dbReference type="Pfam" id="PF04290">
    <property type="entry name" value="DctQ"/>
    <property type="match status" value="1"/>
</dbReference>
<keyword evidence="13" id="KW-1185">Reference proteome</keyword>
<feature type="transmembrane region" description="Helical" evidence="9">
    <location>
        <begin position="49"/>
        <end position="70"/>
    </location>
</feature>
<dbReference type="RefSeq" id="WP_244890969.1">
    <property type="nucleotide sequence ID" value="NZ_FOPY01000010.1"/>
</dbReference>
<evidence type="ECO:0000313" key="12">
    <source>
        <dbReference type="EMBL" id="SFH84317.1"/>
    </source>
</evidence>
<evidence type="ECO:0000256" key="7">
    <source>
        <dbReference type="ARBA" id="ARBA00023136"/>
    </source>
</evidence>
<dbReference type="EMBL" id="FOPY01000010">
    <property type="protein sequence ID" value="SFH84317.1"/>
    <property type="molecule type" value="Genomic_DNA"/>
</dbReference>
<dbReference type="InterPro" id="IPR055348">
    <property type="entry name" value="DctQ"/>
</dbReference>
<dbReference type="PANTHER" id="PTHR35011">
    <property type="entry name" value="2,3-DIKETO-L-GULONATE TRAP TRANSPORTER SMALL PERMEASE PROTEIN YIAM"/>
    <property type="match status" value="1"/>
</dbReference>